<reference evidence="3" key="1">
    <citation type="journal article" date="2019" name="Int. J. Syst. Evol. Microbiol.">
        <title>The Global Catalogue of Microorganisms (GCM) 10K type strain sequencing project: providing services to taxonomists for standard genome sequencing and annotation.</title>
        <authorList>
            <consortium name="The Broad Institute Genomics Platform"/>
            <consortium name="The Broad Institute Genome Sequencing Center for Infectious Disease"/>
            <person name="Wu L."/>
            <person name="Ma J."/>
        </authorList>
    </citation>
    <scope>NUCLEOTIDE SEQUENCE [LARGE SCALE GENOMIC DNA]</scope>
    <source>
        <strain evidence="3">JCM 1405</strain>
    </source>
</reference>
<comment type="caution">
    <text evidence="2">The sequence shown here is derived from an EMBL/GenBank/DDBJ whole genome shotgun (WGS) entry which is preliminary data.</text>
</comment>
<organism evidence="2 3">
    <name type="scientific">Clostridium malenominatum</name>
    <dbReference type="NCBI Taxonomy" id="1539"/>
    <lineage>
        <taxon>Bacteria</taxon>
        <taxon>Bacillati</taxon>
        <taxon>Bacillota</taxon>
        <taxon>Clostridia</taxon>
        <taxon>Eubacteriales</taxon>
        <taxon>Clostridiaceae</taxon>
        <taxon>Clostridium</taxon>
    </lineage>
</organism>
<evidence type="ECO:0000313" key="3">
    <source>
        <dbReference type="Proteomes" id="UP001500339"/>
    </source>
</evidence>
<keyword evidence="3" id="KW-1185">Reference proteome</keyword>
<dbReference type="Proteomes" id="UP001500339">
    <property type="component" value="Unassembled WGS sequence"/>
</dbReference>
<proteinExistence type="predicted"/>
<dbReference type="RefSeq" id="WP_343768215.1">
    <property type="nucleotide sequence ID" value="NZ_BAAACF010000001.1"/>
</dbReference>
<gene>
    <name evidence="2" type="ORF">GCM10008905_14160</name>
</gene>
<sequence length="252" mass="28859">MNIITVNNENIQKEHICCAISDKKGECQVSSKKAWLKERFSDGLVFKKGDVRGKVFIEYIPAEKAWCPINADGYMFINCLWVSGQYKGQGISNQLLEECIFDSKQKDKKGLVILSAKKKIPYLSDQKYLEYKGFLLADTAEPYYHLMYLPFSKTAEKPSFKPCMKSGKISEKGFVLYYCNQCPFTAKYVPMLEEVAKNRNVPLKVIKFETTEQAQNAPAPFASYSLFYNGDFITNDILSDKKFEKLLEEKGL</sequence>
<dbReference type="Gene3D" id="3.40.630.30">
    <property type="match status" value="1"/>
</dbReference>
<feature type="domain" description="YoaP-like" evidence="1">
    <location>
        <begin position="202"/>
        <end position="245"/>
    </location>
</feature>
<evidence type="ECO:0000259" key="1">
    <source>
        <dbReference type="Pfam" id="PF14268"/>
    </source>
</evidence>
<dbReference type="InterPro" id="IPR016181">
    <property type="entry name" value="Acyl_CoA_acyltransferase"/>
</dbReference>
<dbReference type="InterPro" id="IPR025685">
    <property type="entry name" value="YoaP-like_dom"/>
</dbReference>
<dbReference type="EMBL" id="BAAACF010000001">
    <property type="protein sequence ID" value="GAA0722543.1"/>
    <property type="molecule type" value="Genomic_DNA"/>
</dbReference>
<protein>
    <submittedName>
        <fullName evidence="2">GNAT family N-acetyltransferase</fullName>
    </submittedName>
</protein>
<dbReference type="Pfam" id="PF14268">
    <property type="entry name" value="YoaP"/>
    <property type="match status" value="1"/>
</dbReference>
<name>A0ABP3U5E4_9CLOT</name>
<accession>A0ABP3U5E4</accession>
<evidence type="ECO:0000313" key="2">
    <source>
        <dbReference type="EMBL" id="GAA0722543.1"/>
    </source>
</evidence>
<dbReference type="SUPFAM" id="SSF55729">
    <property type="entry name" value="Acyl-CoA N-acyltransferases (Nat)"/>
    <property type="match status" value="1"/>
</dbReference>